<name>A0A0F9CCM5_9ZZZZ</name>
<evidence type="ECO:0000313" key="1">
    <source>
        <dbReference type="EMBL" id="KKL02893.1"/>
    </source>
</evidence>
<protein>
    <submittedName>
        <fullName evidence="1">Uncharacterized protein</fullName>
    </submittedName>
</protein>
<gene>
    <name evidence="1" type="ORF">LCGC14_2626340</name>
</gene>
<feature type="non-terminal residue" evidence="1">
    <location>
        <position position="1"/>
    </location>
</feature>
<dbReference type="AlphaFoldDB" id="A0A0F9CCM5"/>
<reference evidence="1" key="1">
    <citation type="journal article" date="2015" name="Nature">
        <title>Complex archaea that bridge the gap between prokaryotes and eukaryotes.</title>
        <authorList>
            <person name="Spang A."/>
            <person name="Saw J.H."/>
            <person name="Jorgensen S.L."/>
            <person name="Zaremba-Niedzwiedzka K."/>
            <person name="Martijn J."/>
            <person name="Lind A.E."/>
            <person name="van Eijk R."/>
            <person name="Schleper C."/>
            <person name="Guy L."/>
            <person name="Ettema T.J."/>
        </authorList>
    </citation>
    <scope>NUCLEOTIDE SEQUENCE</scope>
</reference>
<accession>A0A0F9CCM5</accession>
<comment type="caution">
    <text evidence="1">The sequence shown here is derived from an EMBL/GenBank/DDBJ whole genome shotgun (WGS) entry which is preliminary data.</text>
</comment>
<organism evidence="1">
    <name type="scientific">marine sediment metagenome</name>
    <dbReference type="NCBI Taxonomy" id="412755"/>
    <lineage>
        <taxon>unclassified sequences</taxon>
        <taxon>metagenomes</taxon>
        <taxon>ecological metagenomes</taxon>
    </lineage>
</organism>
<proteinExistence type="predicted"/>
<sequence length="264" mass="27332">LFTLILALSWVFPQANTEIMTEIGPGLGYNASVKQILHVSDLGGLTTTATAVYDADGTASALSLATTSVRFTDEIQGPAADHFEIKSILDSKNVRINSRDYTLTSGGASAVQTKPNVSVGGSGVEITGLESSPRFASGISGGSLTAIKADPVLKGGATNLTGSVKGVEVNVDFGTDHTGTLTGDVSAYSFFYDSGSGLTRTGNAVMFLLRAPNISQLSHLLEIEAGNTTIANSAETGTSGTKRGWILIEVNGADRYIRTYDAGT</sequence>
<dbReference type="EMBL" id="LAZR01044939">
    <property type="protein sequence ID" value="KKL02893.1"/>
    <property type="molecule type" value="Genomic_DNA"/>
</dbReference>